<evidence type="ECO:0000313" key="4">
    <source>
        <dbReference type="Proteomes" id="UP001597510"/>
    </source>
</evidence>
<name>A0ABW5JD75_9BACT</name>
<dbReference type="InterPro" id="IPR011933">
    <property type="entry name" value="Double_TM_dom"/>
</dbReference>
<gene>
    <name evidence="3" type="ORF">ACFSR2_24160</name>
</gene>
<organism evidence="3 4">
    <name type="scientific">Emticicia soli</name>
    <dbReference type="NCBI Taxonomy" id="2027878"/>
    <lineage>
        <taxon>Bacteria</taxon>
        <taxon>Pseudomonadati</taxon>
        <taxon>Bacteroidota</taxon>
        <taxon>Cytophagia</taxon>
        <taxon>Cytophagales</taxon>
        <taxon>Leadbetterellaceae</taxon>
        <taxon>Emticicia</taxon>
    </lineage>
</organism>
<feature type="transmembrane region" description="Helical" evidence="1">
    <location>
        <begin position="6"/>
        <end position="24"/>
    </location>
</feature>
<feature type="transmembrane region" description="Helical" evidence="1">
    <location>
        <begin position="56"/>
        <end position="74"/>
    </location>
</feature>
<reference evidence="4" key="1">
    <citation type="journal article" date="2019" name="Int. J. Syst. Evol. Microbiol.">
        <title>The Global Catalogue of Microorganisms (GCM) 10K type strain sequencing project: providing services to taxonomists for standard genome sequencing and annotation.</title>
        <authorList>
            <consortium name="The Broad Institute Genomics Platform"/>
            <consortium name="The Broad Institute Genome Sequencing Center for Infectious Disease"/>
            <person name="Wu L."/>
            <person name="Ma J."/>
        </authorList>
    </citation>
    <scope>NUCLEOTIDE SEQUENCE [LARGE SCALE GENOMIC DNA]</scope>
    <source>
        <strain evidence="4">KCTC 52344</strain>
    </source>
</reference>
<dbReference type="PANTHER" id="PTHR37464">
    <property type="entry name" value="BLL2463 PROTEIN"/>
    <property type="match status" value="1"/>
</dbReference>
<dbReference type="InterPro" id="IPR024163">
    <property type="entry name" value="Aerotolerance_reg_N"/>
</dbReference>
<protein>
    <submittedName>
        <fullName evidence="3">BatA domain-containing protein</fullName>
    </submittedName>
</protein>
<dbReference type="NCBIfam" id="TIGR02226">
    <property type="entry name" value="two_anch"/>
    <property type="match status" value="1"/>
</dbReference>
<proteinExistence type="predicted"/>
<accession>A0ABW5JD75</accession>
<evidence type="ECO:0000256" key="1">
    <source>
        <dbReference type="SAM" id="Phobius"/>
    </source>
</evidence>
<feature type="domain" description="Aerotolerance regulator N-terminal" evidence="2">
    <location>
        <begin position="1"/>
        <end position="76"/>
    </location>
</feature>
<dbReference type="RefSeq" id="WP_340238659.1">
    <property type="nucleotide sequence ID" value="NZ_JBBEWC010000010.1"/>
</dbReference>
<sequence length="407" mass="46219">MELLNPLMLWGGLAVAIPIILHFWHQKKGKVLEWAATQWLIEKNLQQSRGIRLDNILLLLLRCLLILLLCFFLSKPLVNWLGAQTSTQKIHLVQANSLIVNNFKFELEEALKKGEKLYWIQPTPSPINDINSIPSTEDFNPLILQSCLNKLSQTVDKTQLELYIINTHTLAEVPTIYVPAPFSLHTVVDSVKQIPKPYLAFANTKLFVNAANQLSSQPELDKNGKYIQNTTVNQAIDALVLNQNKAEKQSITASLKALAEVYNLTINMDTEPVGDKKYNWVFCDKTLPQQSKAFTESTFYIVSNTNQVSASQLSYQQNVIRVPYSFNPQTSEHIFNGELPEWLGETLVKYYHLNPSMSALSYQQLHSLFTYAAHHKAPEESAFSKTLLLAFIVIFGIERYIAIRKNA</sequence>
<dbReference type="Proteomes" id="UP001597510">
    <property type="component" value="Unassembled WGS sequence"/>
</dbReference>
<evidence type="ECO:0000313" key="3">
    <source>
        <dbReference type="EMBL" id="MFD2524017.1"/>
    </source>
</evidence>
<comment type="caution">
    <text evidence="3">The sequence shown here is derived from an EMBL/GenBank/DDBJ whole genome shotgun (WGS) entry which is preliminary data.</text>
</comment>
<keyword evidence="1" id="KW-0472">Membrane</keyword>
<keyword evidence="4" id="KW-1185">Reference proteome</keyword>
<keyword evidence="1" id="KW-0812">Transmembrane</keyword>
<dbReference type="EMBL" id="JBHULC010000039">
    <property type="protein sequence ID" value="MFD2524017.1"/>
    <property type="molecule type" value="Genomic_DNA"/>
</dbReference>
<dbReference type="PANTHER" id="PTHR37464:SF1">
    <property type="entry name" value="BLL2463 PROTEIN"/>
    <property type="match status" value="1"/>
</dbReference>
<keyword evidence="1" id="KW-1133">Transmembrane helix</keyword>
<evidence type="ECO:0000259" key="2">
    <source>
        <dbReference type="Pfam" id="PF07584"/>
    </source>
</evidence>
<dbReference type="Pfam" id="PF07584">
    <property type="entry name" value="BatA"/>
    <property type="match status" value="1"/>
</dbReference>
<feature type="transmembrane region" description="Helical" evidence="1">
    <location>
        <begin position="382"/>
        <end position="402"/>
    </location>
</feature>